<name>A0ABD1BYK8_CARAN</name>
<dbReference type="EMBL" id="JBANAX010000102">
    <property type="protein sequence ID" value="KAL1222291.1"/>
    <property type="molecule type" value="Genomic_DNA"/>
</dbReference>
<dbReference type="SUPFAM" id="SSF49870">
    <property type="entry name" value="Osmotin, thaumatin-like protein"/>
    <property type="match status" value="1"/>
</dbReference>
<dbReference type="Proteomes" id="UP001558713">
    <property type="component" value="Unassembled WGS sequence"/>
</dbReference>
<dbReference type="InterPro" id="IPR001938">
    <property type="entry name" value="Thaumatin"/>
</dbReference>
<comment type="caution">
    <text evidence="1">The sequence shown here is derived from an EMBL/GenBank/DDBJ whole genome shotgun (WGS) entry which is preliminary data.</text>
</comment>
<accession>A0ABD1BYK8</accession>
<dbReference type="AlphaFoldDB" id="A0ABD1BYK8"/>
<sequence length="78" mass="8796">MGSSGEEQPITCMPECGKFRRAMYYTRNAHRICRPTLYSENFKNECPLAQINASDATYSGTCPDSLNYVITFCPNTTK</sequence>
<organism evidence="1 2">
    <name type="scientific">Cardamine amara subsp. amara</name>
    <dbReference type="NCBI Taxonomy" id="228776"/>
    <lineage>
        <taxon>Eukaryota</taxon>
        <taxon>Viridiplantae</taxon>
        <taxon>Streptophyta</taxon>
        <taxon>Embryophyta</taxon>
        <taxon>Tracheophyta</taxon>
        <taxon>Spermatophyta</taxon>
        <taxon>Magnoliopsida</taxon>
        <taxon>eudicotyledons</taxon>
        <taxon>Gunneridae</taxon>
        <taxon>Pentapetalae</taxon>
        <taxon>rosids</taxon>
        <taxon>malvids</taxon>
        <taxon>Brassicales</taxon>
        <taxon>Brassicaceae</taxon>
        <taxon>Cardamineae</taxon>
        <taxon>Cardamine</taxon>
    </lineage>
</organism>
<dbReference type="Gene3D" id="2.60.110.10">
    <property type="entry name" value="Thaumatin"/>
    <property type="match status" value="1"/>
</dbReference>
<evidence type="ECO:0000313" key="1">
    <source>
        <dbReference type="EMBL" id="KAL1222291.1"/>
    </source>
</evidence>
<proteinExistence type="predicted"/>
<dbReference type="PROSITE" id="PS51367">
    <property type="entry name" value="THAUMATIN_2"/>
    <property type="match status" value="1"/>
</dbReference>
<protein>
    <submittedName>
        <fullName evidence="1">PR5-like receptor kinase</fullName>
    </submittedName>
</protein>
<reference evidence="1 2" key="1">
    <citation type="submission" date="2024-04" db="EMBL/GenBank/DDBJ databases">
        <title>Genome assembly C_amara_ONT_v2.</title>
        <authorList>
            <person name="Yant L."/>
            <person name="Moore C."/>
            <person name="Slenker M."/>
        </authorList>
    </citation>
    <scope>NUCLEOTIDE SEQUENCE [LARGE SCALE GENOMIC DNA]</scope>
    <source>
        <tissue evidence="1">Leaf</tissue>
    </source>
</reference>
<evidence type="ECO:0000313" key="2">
    <source>
        <dbReference type="Proteomes" id="UP001558713"/>
    </source>
</evidence>
<dbReference type="InterPro" id="IPR037176">
    <property type="entry name" value="Osmotin/thaumatin-like_sf"/>
</dbReference>
<dbReference type="Pfam" id="PF00314">
    <property type="entry name" value="Thaumatin"/>
    <property type="match status" value="1"/>
</dbReference>
<keyword evidence="2" id="KW-1185">Reference proteome</keyword>
<gene>
    <name evidence="1" type="ORF">V5N11_026089</name>
</gene>